<organism evidence="1 2">
    <name type="scientific">Beggiatoa alba B18LD</name>
    <dbReference type="NCBI Taxonomy" id="395493"/>
    <lineage>
        <taxon>Bacteria</taxon>
        <taxon>Pseudomonadati</taxon>
        <taxon>Pseudomonadota</taxon>
        <taxon>Gammaproteobacteria</taxon>
        <taxon>Thiotrichales</taxon>
        <taxon>Thiotrichaceae</taxon>
        <taxon>Beggiatoa</taxon>
    </lineage>
</organism>
<dbReference type="AlphaFoldDB" id="I3CGY6"/>
<evidence type="ECO:0000313" key="1">
    <source>
        <dbReference type="EMBL" id="EIJ42879.1"/>
    </source>
</evidence>
<dbReference type="OrthoDB" id="5747841at2"/>
<accession>I3CGY6</accession>
<dbReference type="Proteomes" id="UP000005744">
    <property type="component" value="Unassembled WGS sequence"/>
</dbReference>
<protein>
    <submittedName>
        <fullName evidence="1">Uncharacterized protein</fullName>
    </submittedName>
</protein>
<reference evidence="1 2" key="1">
    <citation type="submission" date="2011-11" db="EMBL/GenBank/DDBJ databases">
        <title>Improved High-Quality Draft sequence of Beggiatoa alba B18lD.</title>
        <authorList>
            <consortium name="US DOE Joint Genome Institute"/>
            <person name="Lucas S."/>
            <person name="Han J."/>
            <person name="Lapidus A."/>
            <person name="Cheng J.-F."/>
            <person name="Goodwin L."/>
            <person name="Pitluck S."/>
            <person name="Peters L."/>
            <person name="Mikhailova N."/>
            <person name="Held B."/>
            <person name="Detter J.C."/>
            <person name="Han C."/>
            <person name="Tapia R."/>
            <person name="Land M."/>
            <person name="Hauser L."/>
            <person name="Kyrpides N."/>
            <person name="Ivanova N."/>
            <person name="Pagani I."/>
            <person name="Samuel K."/>
            <person name="Teske A."/>
            <person name="Mueller J."/>
            <person name="Woyke T."/>
        </authorList>
    </citation>
    <scope>NUCLEOTIDE SEQUENCE [LARGE SCALE GENOMIC DNA]</scope>
    <source>
        <strain evidence="1 2">B18LD</strain>
    </source>
</reference>
<evidence type="ECO:0000313" key="2">
    <source>
        <dbReference type="Proteomes" id="UP000005744"/>
    </source>
</evidence>
<dbReference type="HOGENOM" id="CLU_770888_0_0_6"/>
<gene>
    <name evidence="1" type="ORF">BegalDRAFT_2013</name>
</gene>
<name>I3CGY6_9GAMM</name>
<dbReference type="RefSeq" id="WP_002686133.1">
    <property type="nucleotide sequence ID" value="NZ_JH600070.1"/>
</dbReference>
<proteinExistence type="predicted"/>
<sequence length="359" mass="39266">MLWANDYVLPELNAKRYPSVTDSSSFIDVRYSSRAVNLEDKVVINERRPVYTGQALRIRVLAPPGATGVSIGGESNLWQGSAGDISSRVRFKAYDYDPGNFIYEPTQRPAGVTNNVYASDLEPAGGGLSLSLYGKIGSKTPPLTSPRYLYFVLYNPANSVNFTFESLSFSFVIGDTNLYTAWRNKRPWAGGSGNIDGIGEEYGSSSNTRTSSVLNLPNLGLASVGGSVFFGGISSTQGGAYLQRTNHPLSSVADIQGAIQVDSQHVGQNVELLIFASYTPPNTTQRLYYMLSSQGLELWDGNPNSLKAYKQGIVLQSYHPFELYKGQFVGTGLLNVYFGYRLPNKMIITSKQSIDINVF</sequence>
<keyword evidence="2" id="KW-1185">Reference proteome</keyword>
<dbReference type="EMBL" id="JH600070">
    <property type="protein sequence ID" value="EIJ42879.1"/>
    <property type="molecule type" value="Genomic_DNA"/>
</dbReference>